<gene>
    <name evidence="1" type="ORF">D3877_26190</name>
</gene>
<organism evidence="1 2">
    <name type="scientific">Azospirillum cavernae</name>
    <dbReference type="NCBI Taxonomy" id="2320860"/>
    <lineage>
        <taxon>Bacteria</taxon>
        <taxon>Pseudomonadati</taxon>
        <taxon>Pseudomonadota</taxon>
        <taxon>Alphaproteobacteria</taxon>
        <taxon>Rhodospirillales</taxon>
        <taxon>Azospirillaceae</taxon>
        <taxon>Azospirillum</taxon>
    </lineage>
</organism>
<sequence length="60" mass="6461">MRFRNVGKACGDRVFGDGRRQRLKIRFLSAAILEAGAFSETAMVLDTLGLSGFAVSDPAL</sequence>
<dbReference type="Proteomes" id="UP000283458">
    <property type="component" value="Unassembled WGS sequence"/>
</dbReference>
<dbReference type="AlphaFoldDB" id="A0A418VM93"/>
<protein>
    <submittedName>
        <fullName evidence="1">Uncharacterized protein</fullName>
    </submittedName>
</protein>
<reference evidence="1 2" key="1">
    <citation type="submission" date="2018-09" db="EMBL/GenBank/DDBJ databases">
        <authorList>
            <person name="Zhu H."/>
        </authorList>
    </citation>
    <scope>NUCLEOTIDE SEQUENCE [LARGE SCALE GENOMIC DNA]</scope>
    <source>
        <strain evidence="1 2">K2W22B-5</strain>
    </source>
</reference>
<evidence type="ECO:0000313" key="2">
    <source>
        <dbReference type="Proteomes" id="UP000283458"/>
    </source>
</evidence>
<name>A0A418VM93_9PROT</name>
<evidence type="ECO:0000313" key="1">
    <source>
        <dbReference type="EMBL" id="RJF77303.1"/>
    </source>
</evidence>
<dbReference type="EMBL" id="QYUL01000005">
    <property type="protein sequence ID" value="RJF77303.1"/>
    <property type="molecule type" value="Genomic_DNA"/>
</dbReference>
<keyword evidence="2" id="KW-1185">Reference proteome</keyword>
<comment type="caution">
    <text evidence="1">The sequence shown here is derived from an EMBL/GenBank/DDBJ whole genome shotgun (WGS) entry which is preliminary data.</text>
</comment>
<proteinExistence type="predicted"/>
<accession>A0A418VM93</accession>